<dbReference type="GO" id="GO:0005384">
    <property type="term" value="F:manganese ion transmembrane transporter activity"/>
    <property type="evidence" value="ECO:0007669"/>
    <property type="project" value="TreeGrafter"/>
</dbReference>
<feature type="transmembrane region" description="Helical" evidence="7">
    <location>
        <begin position="440"/>
        <end position="459"/>
    </location>
</feature>
<feature type="transmembrane region" description="Helical" evidence="7">
    <location>
        <begin position="77"/>
        <end position="97"/>
    </location>
</feature>
<feature type="transmembrane region" description="Helical" evidence="7">
    <location>
        <begin position="221"/>
        <end position="239"/>
    </location>
</feature>
<feature type="transmembrane region" description="Helical" evidence="7">
    <location>
        <begin position="149"/>
        <end position="168"/>
    </location>
</feature>
<gene>
    <name evidence="8" type="ORF">THAOC_00493</name>
</gene>
<feature type="transmembrane region" description="Helical" evidence="7">
    <location>
        <begin position="371"/>
        <end position="393"/>
    </location>
</feature>
<keyword evidence="5 7" id="KW-0472">Membrane</keyword>
<keyword evidence="4 7" id="KW-1133">Transmembrane helix</keyword>
<proteinExistence type="predicted"/>
<accession>K0TP54</accession>
<feature type="transmembrane region" description="Helical" evidence="7">
    <location>
        <begin position="175"/>
        <end position="193"/>
    </location>
</feature>
<sequence length="467" mass="51193">MSAAEQGQDADPEVTTTTDEQIIQEGKPLWSPTGNFWKDFLFFSGPGWFVSVAYIDPGNFQADIQAGATSRYSLLFVLWWTGMLSIYVQVLCVRLAFHSKLTLAEAMAKVYPTRRKRYINWMIAEFSTMITDLPTVVGFAIAIQYFIGLPYYAGVLLSLVTTMVFLASMSYGMRILEVVVCIFVAIMSIALWIEMAYVGPNSAELFKGWAIGVVDVTGDDLFSIAGILGAVVMPHNLYLHSAAVQDRTKEIKQDAETRQTAIKFCSFEPIPPIILTFFVNMAVVSISAESVYGEDFVQRCAEYTPVLMSLSGTEAAGSVGLTDFCTYFKSLPAGCTLWAIALLSAGQSSAITTTYTGQYVMNGYLQLQMPMWLRAVITRVVAILPGIVCAILFPSKLNQMINFVNALLGLLLPFAFTPLVKFNCSESIMGGNASRGVEKFLLYVFALAVWAVNALTLSLPGGVSILF</sequence>
<evidence type="ECO:0000256" key="6">
    <source>
        <dbReference type="SAM" id="MobiDB-lite"/>
    </source>
</evidence>
<evidence type="ECO:0000256" key="5">
    <source>
        <dbReference type="ARBA" id="ARBA00023136"/>
    </source>
</evidence>
<dbReference type="GO" id="GO:0034755">
    <property type="term" value="P:iron ion transmembrane transport"/>
    <property type="evidence" value="ECO:0007669"/>
    <property type="project" value="TreeGrafter"/>
</dbReference>
<evidence type="ECO:0000313" key="8">
    <source>
        <dbReference type="EMBL" id="EJK77661.1"/>
    </source>
</evidence>
<evidence type="ECO:0000256" key="1">
    <source>
        <dbReference type="ARBA" id="ARBA00004141"/>
    </source>
</evidence>
<evidence type="ECO:0000313" key="9">
    <source>
        <dbReference type="Proteomes" id="UP000266841"/>
    </source>
</evidence>
<evidence type="ECO:0000256" key="7">
    <source>
        <dbReference type="SAM" id="Phobius"/>
    </source>
</evidence>
<dbReference type="InterPro" id="IPR001046">
    <property type="entry name" value="NRAMP_fam"/>
</dbReference>
<dbReference type="GO" id="GO:0015086">
    <property type="term" value="F:cadmium ion transmembrane transporter activity"/>
    <property type="evidence" value="ECO:0007669"/>
    <property type="project" value="TreeGrafter"/>
</dbReference>
<feature type="transmembrane region" description="Helical" evidence="7">
    <location>
        <begin position="399"/>
        <end position="420"/>
    </location>
</feature>
<comment type="caution">
    <text evidence="8">The sequence shown here is derived from an EMBL/GenBank/DDBJ whole genome shotgun (WGS) entry which is preliminary data.</text>
</comment>
<dbReference type="NCBIfam" id="NF037982">
    <property type="entry name" value="Nramp_1"/>
    <property type="match status" value="1"/>
</dbReference>
<evidence type="ECO:0000256" key="4">
    <source>
        <dbReference type="ARBA" id="ARBA00022989"/>
    </source>
</evidence>
<feature type="transmembrane region" description="Helical" evidence="7">
    <location>
        <begin position="118"/>
        <end position="143"/>
    </location>
</feature>
<dbReference type="PANTHER" id="PTHR11706:SF33">
    <property type="entry name" value="NATURAL RESISTANCE-ASSOCIATED MACROPHAGE PROTEIN 2"/>
    <property type="match status" value="1"/>
</dbReference>
<dbReference type="PANTHER" id="PTHR11706">
    <property type="entry name" value="SOLUTE CARRIER PROTEIN FAMILY 11 MEMBER"/>
    <property type="match status" value="1"/>
</dbReference>
<dbReference type="NCBIfam" id="TIGR01197">
    <property type="entry name" value="nramp"/>
    <property type="match status" value="1"/>
</dbReference>
<keyword evidence="3 7" id="KW-0812">Transmembrane</keyword>
<evidence type="ECO:0000256" key="3">
    <source>
        <dbReference type="ARBA" id="ARBA00022692"/>
    </source>
</evidence>
<dbReference type="Proteomes" id="UP000266841">
    <property type="component" value="Unassembled WGS sequence"/>
</dbReference>
<dbReference type="eggNOG" id="KOG1291">
    <property type="taxonomic scope" value="Eukaryota"/>
</dbReference>
<organism evidence="8 9">
    <name type="scientific">Thalassiosira oceanica</name>
    <name type="common">Marine diatom</name>
    <dbReference type="NCBI Taxonomy" id="159749"/>
    <lineage>
        <taxon>Eukaryota</taxon>
        <taxon>Sar</taxon>
        <taxon>Stramenopiles</taxon>
        <taxon>Ochrophyta</taxon>
        <taxon>Bacillariophyta</taxon>
        <taxon>Coscinodiscophyceae</taxon>
        <taxon>Thalassiosirophycidae</taxon>
        <taxon>Thalassiosirales</taxon>
        <taxon>Thalassiosiraceae</taxon>
        <taxon>Thalassiosira</taxon>
    </lineage>
</organism>
<dbReference type="PRINTS" id="PR00447">
    <property type="entry name" value="NATRESASSCMP"/>
</dbReference>
<dbReference type="AlphaFoldDB" id="K0TP54"/>
<dbReference type="GO" id="GO:0005886">
    <property type="term" value="C:plasma membrane"/>
    <property type="evidence" value="ECO:0007669"/>
    <property type="project" value="TreeGrafter"/>
</dbReference>
<protein>
    <submittedName>
        <fullName evidence="8">Uncharacterized protein</fullName>
    </submittedName>
</protein>
<feature type="region of interest" description="Disordered" evidence="6">
    <location>
        <begin position="1"/>
        <end position="20"/>
    </location>
</feature>
<dbReference type="Pfam" id="PF01566">
    <property type="entry name" value="Nramp"/>
    <property type="match status" value="1"/>
</dbReference>
<comment type="subcellular location">
    <subcellularLocation>
        <location evidence="1">Membrane</location>
        <topology evidence="1">Multi-pass membrane protein</topology>
    </subcellularLocation>
</comment>
<evidence type="ECO:0000256" key="2">
    <source>
        <dbReference type="ARBA" id="ARBA00022448"/>
    </source>
</evidence>
<name>K0TP54_THAOC</name>
<reference evidence="8 9" key="1">
    <citation type="journal article" date="2012" name="Genome Biol.">
        <title>Genome and low-iron response of an oceanic diatom adapted to chronic iron limitation.</title>
        <authorList>
            <person name="Lommer M."/>
            <person name="Specht M."/>
            <person name="Roy A.S."/>
            <person name="Kraemer L."/>
            <person name="Andreson R."/>
            <person name="Gutowska M.A."/>
            <person name="Wolf J."/>
            <person name="Bergner S.V."/>
            <person name="Schilhabel M.B."/>
            <person name="Klostermeier U.C."/>
            <person name="Beiko R.G."/>
            <person name="Rosenstiel P."/>
            <person name="Hippler M."/>
            <person name="Laroche J."/>
        </authorList>
    </citation>
    <scope>NUCLEOTIDE SEQUENCE [LARGE SCALE GENOMIC DNA]</scope>
    <source>
        <strain evidence="8 9">CCMP1005</strain>
    </source>
</reference>
<keyword evidence="9" id="KW-1185">Reference proteome</keyword>
<dbReference type="EMBL" id="AGNL01000576">
    <property type="protein sequence ID" value="EJK77661.1"/>
    <property type="molecule type" value="Genomic_DNA"/>
</dbReference>
<dbReference type="OMA" id="STYLVWT"/>
<keyword evidence="2" id="KW-0813">Transport</keyword>
<dbReference type="OrthoDB" id="409173at2759"/>